<dbReference type="InterPro" id="IPR011042">
    <property type="entry name" value="6-blade_b-propeller_TolB-like"/>
</dbReference>
<dbReference type="Proteomes" id="UP000667650">
    <property type="component" value="Unassembled WGS sequence"/>
</dbReference>
<dbReference type="SUPFAM" id="SSF54427">
    <property type="entry name" value="NTF2-like"/>
    <property type="match status" value="1"/>
</dbReference>
<dbReference type="SUPFAM" id="SSF69322">
    <property type="entry name" value="Tricorn protease domain 2"/>
    <property type="match status" value="1"/>
</dbReference>
<evidence type="ECO:0000313" key="3">
    <source>
        <dbReference type="EMBL" id="NAY90574.1"/>
    </source>
</evidence>
<dbReference type="InterPro" id="IPR032710">
    <property type="entry name" value="NTF2-like_dom_sf"/>
</dbReference>
<dbReference type="RefSeq" id="WP_166521983.1">
    <property type="nucleotide sequence ID" value="NZ_JAAABI010000001.1"/>
</dbReference>
<keyword evidence="4" id="KW-1185">Reference proteome</keyword>
<feature type="domain" description="SnoaL-like" evidence="2">
    <location>
        <begin position="293"/>
        <end position="389"/>
    </location>
</feature>
<dbReference type="Gene3D" id="3.10.450.50">
    <property type="match status" value="1"/>
</dbReference>
<dbReference type="InterPro" id="IPR037401">
    <property type="entry name" value="SnoaL-like"/>
</dbReference>
<sequence length="394" mass="44937">MIYRLFILLGLFAITDSIAQGNTEVYLFDLEWQGNVPALSNPKNISNNHGYDNQPSFWNDDTVLFSSTRADQTDILRFNISKGSTSQWISNTPTGSEYSPLQIPGSQNISAIRLDLDGLQRLYEYDLNTGESKPITDLKIGYHIWYNDHILVSSVLAENRLDLVVTNLKDGTNYTHQKNVGRSLHRIPDTELVGFISKEKKIWEIKSFNPISGATNVIAETYRNEEDICWLNKNTLLTGAGKSLLTFDTQSGIEWEPLVRFEQEEINNISRIAVNKSKTRLAFVADESPKVIVQKQLEAYNARDLDAFMDTYSENVKLFNFPNTLFLEGKEKMRERYGSFFENTPDLHCEIKNRIVMGNKVIDEELVMVNGSYINAVAIYEVDNGEIVKVTFLR</sequence>
<feature type="chain" id="PRO_5037007522" evidence="1">
    <location>
        <begin position="20"/>
        <end position="394"/>
    </location>
</feature>
<keyword evidence="1" id="KW-0732">Signal</keyword>
<comment type="caution">
    <text evidence="3">The sequence shown here is derived from an EMBL/GenBank/DDBJ whole genome shotgun (WGS) entry which is preliminary data.</text>
</comment>
<dbReference type="EMBL" id="JAAABI010000001">
    <property type="protein sequence ID" value="NAY90574.1"/>
    <property type="molecule type" value="Genomic_DNA"/>
</dbReference>
<evidence type="ECO:0000259" key="2">
    <source>
        <dbReference type="Pfam" id="PF12680"/>
    </source>
</evidence>
<accession>A0A964T994</accession>
<organism evidence="3 4">
    <name type="scientific">Flagellimonas ochracea</name>
    <dbReference type="NCBI Taxonomy" id="2696472"/>
    <lineage>
        <taxon>Bacteria</taxon>
        <taxon>Pseudomonadati</taxon>
        <taxon>Bacteroidota</taxon>
        <taxon>Flavobacteriia</taxon>
        <taxon>Flavobacteriales</taxon>
        <taxon>Flavobacteriaceae</taxon>
        <taxon>Flagellimonas</taxon>
    </lineage>
</organism>
<dbReference type="Gene3D" id="2.120.10.30">
    <property type="entry name" value="TolB, C-terminal domain"/>
    <property type="match status" value="1"/>
</dbReference>
<dbReference type="AlphaFoldDB" id="A0A964T994"/>
<evidence type="ECO:0000256" key="1">
    <source>
        <dbReference type="SAM" id="SignalP"/>
    </source>
</evidence>
<protein>
    <submittedName>
        <fullName evidence="3">Steroid delta-isomerase</fullName>
    </submittedName>
</protein>
<dbReference type="Pfam" id="PF12680">
    <property type="entry name" value="SnoaL_2"/>
    <property type="match status" value="1"/>
</dbReference>
<proteinExistence type="predicted"/>
<name>A0A964T994_9FLAO</name>
<evidence type="ECO:0000313" key="4">
    <source>
        <dbReference type="Proteomes" id="UP000667650"/>
    </source>
</evidence>
<reference evidence="3" key="1">
    <citation type="submission" date="2020-01" db="EMBL/GenBank/DDBJ databases">
        <title>Muricauda ochracea sp. nov., isolated from a tidal flat of Garorim bay in Korea.</title>
        <authorList>
            <person name="Kim D."/>
            <person name="Yoo Y."/>
            <person name="Kim J.-J."/>
        </authorList>
    </citation>
    <scope>NUCLEOTIDE SEQUENCE</scope>
    <source>
        <strain evidence="3">JGD-17</strain>
    </source>
</reference>
<gene>
    <name evidence="3" type="ORF">GTQ34_01470</name>
</gene>
<feature type="signal peptide" evidence="1">
    <location>
        <begin position="1"/>
        <end position="19"/>
    </location>
</feature>